<evidence type="ECO:0000313" key="3">
    <source>
        <dbReference type="Proteomes" id="UP000319771"/>
    </source>
</evidence>
<dbReference type="AlphaFoldDB" id="A0A538UCE0"/>
<organism evidence="2 3">
    <name type="scientific">Eiseniibacteriota bacterium</name>
    <dbReference type="NCBI Taxonomy" id="2212470"/>
    <lineage>
        <taxon>Bacteria</taxon>
        <taxon>Candidatus Eiseniibacteriota</taxon>
    </lineage>
</organism>
<proteinExistence type="predicted"/>
<keyword evidence="1" id="KW-1133">Transmembrane helix</keyword>
<evidence type="ECO:0000256" key="1">
    <source>
        <dbReference type="SAM" id="Phobius"/>
    </source>
</evidence>
<dbReference type="EMBL" id="VBPB01000062">
    <property type="protein sequence ID" value="TMQ73553.1"/>
    <property type="molecule type" value="Genomic_DNA"/>
</dbReference>
<protein>
    <submittedName>
        <fullName evidence="2">Uncharacterized protein</fullName>
    </submittedName>
</protein>
<keyword evidence="1" id="KW-0812">Transmembrane</keyword>
<feature type="non-terminal residue" evidence="2">
    <location>
        <position position="67"/>
    </location>
</feature>
<name>A0A538UCE0_UNCEI</name>
<dbReference type="Proteomes" id="UP000319771">
    <property type="component" value="Unassembled WGS sequence"/>
</dbReference>
<keyword evidence="1" id="KW-0472">Membrane</keyword>
<gene>
    <name evidence="2" type="ORF">E6K81_04205</name>
</gene>
<comment type="caution">
    <text evidence="2">The sequence shown here is derived from an EMBL/GenBank/DDBJ whole genome shotgun (WGS) entry which is preliminary data.</text>
</comment>
<feature type="transmembrane region" description="Helical" evidence="1">
    <location>
        <begin position="42"/>
        <end position="65"/>
    </location>
</feature>
<accession>A0A538UCE0</accession>
<reference evidence="2 3" key="1">
    <citation type="journal article" date="2019" name="Nat. Microbiol.">
        <title>Mediterranean grassland soil C-N compound turnover is dependent on rainfall and depth, and is mediated by genomically divergent microorganisms.</title>
        <authorList>
            <person name="Diamond S."/>
            <person name="Andeer P.F."/>
            <person name="Li Z."/>
            <person name="Crits-Christoph A."/>
            <person name="Burstein D."/>
            <person name="Anantharaman K."/>
            <person name="Lane K.R."/>
            <person name="Thomas B.C."/>
            <person name="Pan C."/>
            <person name="Northen T.R."/>
            <person name="Banfield J.F."/>
        </authorList>
    </citation>
    <scope>NUCLEOTIDE SEQUENCE [LARGE SCALE GENOMIC DNA]</scope>
    <source>
        <strain evidence="2">WS_11</strain>
    </source>
</reference>
<sequence length="67" mass="7305">MFARQRQLLATAVFVLDGLLIAGAWLAAYWLRFFALGLPAPLGIPALSFHLWVGAVITPVSLLVLRT</sequence>
<feature type="transmembrane region" description="Helical" evidence="1">
    <location>
        <begin position="7"/>
        <end position="30"/>
    </location>
</feature>
<evidence type="ECO:0000313" key="2">
    <source>
        <dbReference type="EMBL" id="TMQ73553.1"/>
    </source>
</evidence>